<evidence type="ECO:0000313" key="6">
    <source>
        <dbReference type="Proteomes" id="UP000537989"/>
    </source>
</evidence>
<dbReference type="Pfam" id="PF26082">
    <property type="entry name" value="zf-C2H2_AcuF"/>
    <property type="match status" value="1"/>
</dbReference>
<dbReference type="Gene3D" id="1.25.40.20">
    <property type="entry name" value="Ankyrin repeat-containing domain"/>
    <property type="match status" value="2"/>
</dbReference>
<feature type="region of interest" description="Disordered" evidence="2">
    <location>
        <begin position="241"/>
        <end position="274"/>
    </location>
</feature>
<feature type="compositionally biased region" description="Polar residues" evidence="2">
    <location>
        <begin position="574"/>
        <end position="588"/>
    </location>
</feature>
<feature type="repeat" description="ANK" evidence="1">
    <location>
        <begin position="1013"/>
        <end position="1045"/>
    </location>
</feature>
<dbReference type="Pfam" id="PF12796">
    <property type="entry name" value="Ank_2"/>
    <property type="match status" value="3"/>
</dbReference>
<dbReference type="EMBL" id="JAAMOD010000507">
    <property type="protein sequence ID" value="KAF5228117.1"/>
    <property type="molecule type" value="Genomic_DNA"/>
</dbReference>
<feature type="repeat" description="ANK" evidence="1">
    <location>
        <begin position="947"/>
        <end position="979"/>
    </location>
</feature>
<proteinExistence type="predicted"/>
<dbReference type="PANTHER" id="PTHR24148">
    <property type="entry name" value="ANKYRIN REPEAT DOMAIN-CONTAINING PROTEIN 39 HOMOLOG-RELATED"/>
    <property type="match status" value="1"/>
</dbReference>
<dbReference type="InterPro" id="IPR052895">
    <property type="entry name" value="HetReg/Transcr_Mod"/>
</dbReference>
<feature type="domain" description="Heterokaryon incompatibility" evidence="3">
    <location>
        <begin position="1198"/>
        <end position="1362"/>
    </location>
</feature>
<dbReference type="InterPro" id="IPR036770">
    <property type="entry name" value="Ankyrin_rpt-contain_sf"/>
</dbReference>
<feature type="domain" description="Oxidoreductase acuF-like C2H2 type zinc-finger" evidence="4">
    <location>
        <begin position="370"/>
        <end position="399"/>
    </location>
</feature>
<feature type="compositionally biased region" description="Polar residues" evidence="2">
    <location>
        <begin position="264"/>
        <end position="274"/>
    </location>
</feature>
<feature type="repeat" description="ANK" evidence="1">
    <location>
        <begin position="1079"/>
        <end position="1111"/>
    </location>
</feature>
<feature type="region of interest" description="Disordered" evidence="2">
    <location>
        <begin position="311"/>
        <end position="346"/>
    </location>
</feature>
<comment type="caution">
    <text evidence="5">The sequence shown here is derived from an EMBL/GenBank/DDBJ whole genome shotgun (WGS) entry which is preliminary data.</text>
</comment>
<reference evidence="5 6" key="1">
    <citation type="submission" date="2020-02" db="EMBL/GenBank/DDBJ databases">
        <title>Identification and distribution of gene clusters putatively required for synthesis of sphingolipid metabolism inhibitors in phylogenetically diverse species of the filamentous fungus Fusarium.</title>
        <authorList>
            <person name="Kim H.-S."/>
            <person name="Busman M."/>
            <person name="Brown D.W."/>
            <person name="Divon H."/>
            <person name="Uhlig S."/>
            <person name="Proctor R.H."/>
        </authorList>
    </citation>
    <scope>NUCLEOTIDE SEQUENCE [LARGE SCALE GENOMIC DNA]</scope>
    <source>
        <strain evidence="5 6">NRRL 2903</strain>
    </source>
</reference>
<evidence type="ECO:0000259" key="4">
    <source>
        <dbReference type="Pfam" id="PF26082"/>
    </source>
</evidence>
<organism evidence="5 6">
    <name type="scientific">Fusarium austroamericanum</name>
    <dbReference type="NCBI Taxonomy" id="282268"/>
    <lineage>
        <taxon>Eukaryota</taxon>
        <taxon>Fungi</taxon>
        <taxon>Dikarya</taxon>
        <taxon>Ascomycota</taxon>
        <taxon>Pezizomycotina</taxon>
        <taxon>Sordariomycetes</taxon>
        <taxon>Hypocreomycetidae</taxon>
        <taxon>Hypocreales</taxon>
        <taxon>Nectriaceae</taxon>
        <taxon>Fusarium</taxon>
    </lineage>
</organism>
<accession>A0AAN6BUK4</accession>
<feature type="region of interest" description="Disordered" evidence="2">
    <location>
        <begin position="566"/>
        <end position="617"/>
    </location>
</feature>
<name>A0AAN6BUK4_FUSAU</name>
<sequence>MSTPATTEQQEPLPQITIVDCAKSCLESFQKCLNSTGKADKATASLTSRLSPSLVRVEDQLARFSLWAANLNVFSASKASLDNRLREAPDVKDAIVALLETLDYRIKSCTRLINSTLCELTEQQLADSLQEFDDTLDNLRDEITLLHKISNTIRRASKETQNAKAVNFFKIRDDEGNDVEPFLRQLFMNYIRDRFSGTSEDIRIRLASTMILRRKQILYRRERYEKAPIRLQAAVAKPVISHPRPEPTGELAQGPTKRRVVEASSRSQVQSITKTATTLSPEKFKRATVPSVISVSQTVALSSNDELCFPPPPTASLMSRQTPVSPPPDDHMAEPTGETEEETENADAANLRRDLALSQAWESCVEAVAEVTCPYCFHVLPIREVLDEKKWKLHVKNDLDPYVCLFENCDSPEHLYSHSSTWIKHMKEHTLAWRCKSKAHGPFVAETRDDYVNHMKSSHPRKFTDAQLDVLADRNAHTIGPLFVACPLCGLEKTDMPMENHVVGHMRLLALKSLPPSYEDNVEQDGFDAQNDYMSDSGPGKRSTIQSAFEVEPFEVDDYEDWDTDEDDLVLQPPTRQNLQDGTSSNTLEYIPAPEVPASSSSEQDETEPQDKGKKPLEYLMNPDCAICGDPASANCTCEAEAFDIGMEEAENKVIAPLAKEIRRWVRDKVQKNIDYDHTTAESSQRETEPPCGKSHTTKYLGGIGEDEVLDGSALYTPSRPNNGGISEALDYYFGLVELTLPAEDDPRVRNPRLQPGSKSMEKSKNHSNRPKSRNRGTKRSTIAMESQQVPSAQKLVCPDLLTASHLSQALPRGEDNKDGDIVDKYNEKTFPIEKEKDTNSVDECGDPIYGHQLVSAASDGAIPEMLRLIKAGANIDGKNREGIPLVHAARLNQACAVKILIESGAQIDRIDEYGDTALCLAASKGNKSIIDLLCKHHANIEHKGWMKSTPLTFAVKGGHADAVEILLDRGAKIEVGNSSLPHPLEVAASGGFESIIDILLKKGVDVRMAGQTGRTPLLHAVMGGKWHVTETLLKNGAGCDLLPGSKFSPLFVAIRTGQAAMVELLAKYGADINNLEDTDQTPLIVAAQSGKDIVVQSLIDMGADLDGKDDKGRTALSYAKENGRQSTVKLLLEAQKLRRDVQYLKNSEEQRKDPKTSFEYRPLPQGFIRVLELQPGQKGNVVCFSLIQVELSKSPSFEALSYEWKGKVGTVPTRCGGDRILVTPNCYAALETLRSETETRTLWIDAICINQRDISERGVQVSMMYEIYSKATSVLMWIGEEEYASSLAFASIPILSRATKEVQESLDIKPKPTDFVDRHLLLALPKIQDIMEKTKAVPEIWQAWHKLYRRSYFTRAWVFQEMLLAGSRGIVICGTRQSSWDAFKSALQAYSALQMDYCASMDAIIVNDTYFRLAGCLSFQVALWAMSRCEVGDPRDKVFAALGLAFGSRKRKKDSQPVQAPKEDYNKSIEEIYIHANRYIISDDGGDGLWALLDPINQSIATGGRITLPSWVYDFSKPPISIAHPFPTDKAKYGKLLCGHPTTTQTSLHVNGYVIDKLNCKVPVTNDKSTMDVVKTVIRYMAASGRGVHDIYPSIGRHSAQPGSHEGLGRDSSKTNLAALLSTLMRLDDCPTDDDLSFAAYVAWRLMTENETSEIFKAPPDFLQDGIQAWEQLSKESEVFDLDICKKMESHHRYDYDLVYTNKGYFGLAPSREGEQGLVLTVVGGCKQLVLLRRMSSGENIWYEYVSQVYMYGWTKDKIKTVEDFGGDLEEVRFEIR</sequence>
<feature type="compositionally biased region" description="Basic residues" evidence="2">
    <location>
        <begin position="766"/>
        <end position="779"/>
    </location>
</feature>
<protein>
    <recommendedName>
        <fullName evidence="7">Heterokaryon incompatibility domain-containing protein</fullName>
    </recommendedName>
</protein>
<evidence type="ECO:0008006" key="7">
    <source>
        <dbReference type="Google" id="ProtNLM"/>
    </source>
</evidence>
<dbReference type="SUPFAM" id="SSF48403">
    <property type="entry name" value="Ankyrin repeat"/>
    <property type="match status" value="1"/>
</dbReference>
<feature type="region of interest" description="Disordered" evidence="2">
    <location>
        <begin position="519"/>
        <end position="543"/>
    </location>
</feature>
<feature type="compositionally biased region" description="Polar residues" evidence="2">
    <location>
        <begin position="780"/>
        <end position="790"/>
    </location>
</feature>
<feature type="region of interest" description="Disordered" evidence="2">
    <location>
        <begin position="745"/>
        <end position="790"/>
    </location>
</feature>
<evidence type="ECO:0000313" key="5">
    <source>
        <dbReference type="EMBL" id="KAF5228117.1"/>
    </source>
</evidence>
<dbReference type="Proteomes" id="UP000537989">
    <property type="component" value="Unassembled WGS sequence"/>
</dbReference>
<evidence type="ECO:0000256" key="1">
    <source>
        <dbReference type="PROSITE-ProRule" id="PRU00023"/>
    </source>
</evidence>
<dbReference type="Pfam" id="PF06985">
    <property type="entry name" value="HET"/>
    <property type="match status" value="1"/>
</dbReference>
<dbReference type="InterPro" id="IPR010730">
    <property type="entry name" value="HET"/>
</dbReference>
<dbReference type="PROSITE" id="PS50297">
    <property type="entry name" value="ANK_REP_REGION"/>
    <property type="match status" value="4"/>
</dbReference>
<dbReference type="InterPro" id="IPR002110">
    <property type="entry name" value="Ankyrin_rpt"/>
</dbReference>
<dbReference type="SMART" id="SM00248">
    <property type="entry name" value="ANK"/>
    <property type="match status" value="8"/>
</dbReference>
<evidence type="ECO:0000256" key="2">
    <source>
        <dbReference type="SAM" id="MobiDB-lite"/>
    </source>
</evidence>
<dbReference type="PROSITE" id="PS50088">
    <property type="entry name" value="ANK_REPEAT"/>
    <property type="match status" value="4"/>
</dbReference>
<feature type="compositionally biased region" description="Basic and acidic residues" evidence="2">
    <location>
        <begin position="676"/>
        <end position="689"/>
    </location>
</feature>
<keyword evidence="6" id="KW-1185">Reference proteome</keyword>
<gene>
    <name evidence="5" type="ORF">FAUST_11307</name>
</gene>
<dbReference type="InterPro" id="IPR058925">
    <property type="entry name" value="zf-C2H2_AcuF"/>
</dbReference>
<feature type="repeat" description="ANK" evidence="1">
    <location>
        <begin position="1046"/>
        <end position="1078"/>
    </location>
</feature>
<keyword evidence="1" id="KW-0040">ANK repeat</keyword>
<evidence type="ECO:0000259" key="3">
    <source>
        <dbReference type="Pfam" id="PF06985"/>
    </source>
</evidence>
<dbReference type="PANTHER" id="PTHR24148:SF64">
    <property type="entry name" value="HETEROKARYON INCOMPATIBILITY DOMAIN-CONTAINING PROTEIN"/>
    <property type="match status" value="1"/>
</dbReference>
<feature type="region of interest" description="Disordered" evidence="2">
    <location>
        <begin position="676"/>
        <end position="700"/>
    </location>
</feature>